<dbReference type="SMART" id="SM00471">
    <property type="entry name" value="HDc"/>
    <property type="match status" value="1"/>
</dbReference>
<evidence type="ECO:0000259" key="1">
    <source>
        <dbReference type="SMART" id="SM00471"/>
    </source>
</evidence>
<sequence length="194" mass="21556">MLAERFTAALTYATQLHANQVRKGSGVPYIAHLLGVASIALEYGANENEAIAALLHDAVEDQGGAATREEIRLRFGNEVTATVDGCTDTDTTPKPPWRQRKEAYIAHIPTASQSVVLVSAADKLYNARSILKDYRLLGESLWERFQGGKEGTLWYYRALVDAFNQTEMTAIAEELERVVIEIEVLASKKIRLKY</sequence>
<evidence type="ECO:0000313" key="2">
    <source>
        <dbReference type="EMBL" id="RCJ37032.1"/>
    </source>
</evidence>
<dbReference type="AlphaFoldDB" id="A0A367RP07"/>
<evidence type="ECO:0000313" key="3">
    <source>
        <dbReference type="Proteomes" id="UP000252107"/>
    </source>
</evidence>
<dbReference type="EMBL" id="LXQD01000131">
    <property type="protein sequence ID" value="RCJ37032.1"/>
    <property type="molecule type" value="Genomic_DNA"/>
</dbReference>
<gene>
    <name evidence="2" type="ORF">A6770_15370</name>
</gene>
<dbReference type="GO" id="GO:0008893">
    <property type="term" value="F:guanosine-3',5'-bis(diphosphate) 3'-diphosphatase activity"/>
    <property type="evidence" value="ECO:0007669"/>
    <property type="project" value="TreeGrafter"/>
</dbReference>
<proteinExistence type="predicted"/>
<dbReference type="PANTHER" id="PTHR46246:SF1">
    <property type="entry name" value="GUANOSINE-3',5'-BIS(DIPHOSPHATE) 3'-PYROPHOSPHOHYDROLASE MESH1"/>
    <property type="match status" value="1"/>
</dbReference>
<dbReference type="InterPro" id="IPR003607">
    <property type="entry name" value="HD/PDEase_dom"/>
</dbReference>
<dbReference type="PANTHER" id="PTHR46246">
    <property type="entry name" value="GUANOSINE-3',5'-BIS(DIPHOSPHATE) 3'-PYROPHOSPHOHYDROLASE MESH1"/>
    <property type="match status" value="1"/>
</dbReference>
<feature type="domain" description="HD/PDEase" evidence="1">
    <location>
        <begin position="25"/>
        <end position="136"/>
    </location>
</feature>
<dbReference type="InterPro" id="IPR052194">
    <property type="entry name" value="MESH1"/>
</dbReference>
<reference evidence="2" key="1">
    <citation type="submission" date="2016-04" db="EMBL/GenBank/DDBJ databases">
        <authorList>
            <person name="Tabuchi Yagui T.R."/>
        </authorList>
    </citation>
    <scope>NUCLEOTIDE SEQUENCE [LARGE SCALE GENOMIC DNA]</scope>
    <source>
        <strain evidence="2">NIES-26</strain>
    </source>
</reference>
<organism evidence="2 3">
    <name type="scientific">Nostoc minutum NIES-26</name>
    <dbReference type="NCBI Taxonomy" id="1844469"/>
    <lineage>
        <taxon>Bacteria</taxon>
        <taxon>Bacillati</taxon>
        <taxon>Cyanobacteriota</taxon>
        <taxon>Cyanophyceae</taxon>
        <taxon>Nostocales</taxon>
        <taxon>Nostocaceae</taxon>
        <taxon>Nostoc</taxon>
    </lineage>
</organism>
<dbReference type="Proteomes" id="UP000252107">
    <property type="component" value="Unassembled WGS sequence"/>
</dbReference>
<dbReference type="Gene3D" id="1.10.3210.10">
    <property type="entry name" value="Hypothetical protein af1432"/>
    <property type="match status" value="1"/>
</dbReference>
<protein>
    <submittedName>
        <fullName evidence="2">Phosphohydrolase</fullName>
    </submittedName>
</protein>
<dbReference type="Pfam" id="PF13328">
    <property type="entry name" value="HD_4"/>
    <property type="match status" value="1"/>
</dbReference>
<name>A0A367RP07_9NOSO</name>
<accession>A0A367RP07</accession>
<comment type="caution">
    <text evidence="2">The sequence shown here is derived from an EMBL/GenBank/DDBJ whole genome shotgun (WGS) entry which is preliminary data.</text>
</comment>
<dbReference type="SUPFAM" id="SSF109604">
    <property type="entry name" value="HD-domain/PDEase-like"/>
    <property type="match status" value="1"/>
</dbReference>
<keyword evidence="3" id="KW-1185">Reference proteome</keyword>